<sequence>MFFFMSNNQILRRLTSANAQIHYGKYNYRTGQAFALMEDEFWSYNPLPTFSFPKVSYSSDIEGSEKGILLQSELYFGQHRNATEEINVNNKTIAVFLSLSNEKAFNNASNILRLLINKTGKAIFQNRCNKHNPAIRRISLIRKGFEKMAA</sequence>
<dbReference type="Proteomes" id="UP000046392">
    <property type="component" value="Unplaced"/>
</dbReference>
<proteinExistence type="predicted"/>
<evidence type="ECO:0000313" key="1">
    <source>
        <dbReference type="Proteomes" id="UP000046392"/>
    </source>
</evidence>
<dbReference type="WBParaSite" id="SPAL_0001722400.1">
    <property type="protein sequence ID" value="SPAL_0001722400.1"/>
    <property type="gene ID" value="SPAL_0001722400"/>
</dbReference>
<protein>
    <submittedName>
        <fullName evidence="2">COesterase domain-containing protein</fullName>
    </submittedName>
</protein>
<keyword evidence="1" id="KW-1185">Reference proteome</keyword>
<reference evidence="2" key="1">
    <citation type="submission" date="2017-02" db="UniProtKB">
        <authorList>
            <consortium name="WormBaseParasite"/>
        </authorList>
    </citation>
    <scope>IDENTIFICATION</scope>
</reference>
<evidence type="ECO:0000313" key="2">
    <source>
        <dbReference type="WBParaSite" id="SPAL_0001722400.1"/>
    </source>
</evidence>
<organism evidence="1 2">
    <name type="scientific">Strongyloides papillosus</name>
    <name type="common">Intestinal threadworm</name>
    <dbReference type="NCBI Taxonomy" id="174720"/>
    <lineage>
        <taxon>Eukaryota</taxon>
        <taxon>Metazoa</taxon>
        <taxon>Ecdysozoa</taxon>
        <taxon>Nematoda</taxon>
        <taxon>Chromadorea</taxon>
        <taxon>Rhabditida</taxon>
        <taxon>Tylenchina</taxon>
        <taxon>Panagrolaimomorpha</taxon>
        <taxon>Strongyloidoidea</taxon>
        <taxon>Strongyloididae</taxon>
        <taxon>Strongyloides</taxon>
    </lineage>
</organism>
<name>A0A0N5CHA6_STREA</name>
<dbReference type="AlphaFoldDB" id="A0A0N5CHA6"/>
<accession>A0A0N5CHA6</accession>